<name>A0A1K0FPG8_9ACTN</name>
<sequence>MTGTTGTARQEAERLVAALLARATQGGRDGLGDLLGSAVGQFLSGTGTPQHRSSTGWATGTAECCVCPICRAIAALRDPTPETAERLAAGAGDLATGLATLMRGFSAVVGAAGTPHPEPTSHQTPNPDQAWSAATRAGNEPVAPPVDENADPWAAATRSPAETRQEAKARPRARPSRKAASASRQTSAAASEDAVARTEKNAGPDPWAAATRNAAAEYGESRRESAVAGSDGVDHDVSDQARTSTGDV</sequence>
<feature type="compositionally biased region" description="Polar residues" evidence="1">
    <location>
        <begin position="120"/>
        <end position="129"/>
    </location>
</feature>
<reference evidence="2 3" key="1">
    <citation type="submission" date="2016-09" db="EMBL/GenBank/DDBJ databases">
        <title>Couchioplanes caeruleus draft genome sequence.</title>
        <authorList>
            <person name="Sheehan J."/>
            <person name="Caffrey P."/>
        </authorList>
    </citation>
    <scope>NUCLEOTIDE SEQUENCE [LARGE SCALE GENOMIC DNA]</scope>
    <source>
        <strain evidence="2 3">DSM 43634</strain>
    </source>
</reference>
<accession>A0A1K0FPG8</accession>
<evidence type="ECO:0000313" key="2">
    <source>
        <dbReference type="EMBL" id="OJF14743.1"/>
    </source>
</evidence>
<dbReference type="AlphaFoldDB" id="A0A1K0FPG8"/>
<dbReference type="EMBL" id="MEIA01000087">
    <property type="protein sequence ID" value="OJF14743.1"/>
    <property type="molecule type" value="Genomic_DNA"/>
</dbReference>
<protein>
    <submittedName>
        <fullName evidence="2">Uncharacterized protein</fullName>
    </submittedName>
</protein>
<dbReference type="Proteomes" id="UP000182486">
    <property type="component" value="Unassembled WGS sequence"/>
</dbReference>
<keyword evidence="3" id="KW-1185">Reference proteome</keyword>
<comment type="caution">
    <text evidence="2">The sequence shown here is derived from an EMBL/GenBank/DDBJ whole genome shotgun (WGS) entry which is preliminary data.</text>
</comment>
<evidence type="ECO:0000313" key="3">
    <source>
        <dbReference type="Proteomes" id="UP000182486"/>
    </source>
</evidence>
<feature type="region of interest" description="Disordered" evidence="1">
    <location>
        <begin position="110"/>
        <end position="248"/>
    </location>
</feature>
<proteinExistence type="predicted"/>
<organism evidence="2 3">
    <name type="scientific">Couchioplanes caeruleus subsp. caeruleus</name>
    <dbReference type="NCBI Taxonomy" id="56427"/>
    <lineage>
        <taxon>Bacteria</taxon>
        <taxon>Bacillati</taxon>
        <taxon>Actinomycetota</taxon>
        <taxon>Actinomycetes</taxon>
        <taxon>Micromonosporales</taxon>
        <taxon>Micromonosporaceae</taxon>
        <taxon>Couchioplanes</taxon>
    </lineage>
</organism>
<dbReference type="RefSeq" id="WP_071804272.1">
    <property type="nucleotide sequence ID" value="NZ_MEIA01000087.1"/>
</dbReference>
<gene>
    <name evidence="2" type="ORF">BG844_08140</name>
</gene>
<feature type="compositionally biased region" description="Low complexity" evidence="1">
    <location>
        <begin position="178"/>
        <end position="191"/>
    </location>
</feature>
<evidence type="ECO:0000256" key="1">
    <source>
        <dbReference type="SAM" id="MobiDB-lite"/>
    </source>
</evidence>